<dbReference type="PROSITE" id="PS51257">
    <property type="entry name" value="PROKAR_LIPOPROTEIN"/>
    <property type="match status" value="1"/>
</dbReference>
<proteinExistence type="inferred from homology"/>
<dbReference type="InterPro" id="IPR023827">
    <property type="entry name" value="Peptidase_S8_Asp-AS"/>
</dbReference>
<evidence type="ECO:0000313" key="8">
    <source>
        <dbReference type="EMBL" id="AKO32405.1"/>
    </source>
</evidence>
<dbReference type="InterPro" id="IPR015500">
    <property type="entry name" value="Peptidase_S8_subtilisin-rel"/>
</dbReference>
<dbReference type="PANTHER" id="PTHR43399:SF4">
    <property type="entry name" value="CELL WALL-ASSOCIATED PROTEASE"/>
    <property type="match status" value="1"/>
</dbReference>
<dbReference type="CDD" id="cd04848">
    <property type="entry name" value="Peptidases_S8_Autotransporter_serine_protease_like"/>
    <property type="match status" value="1"/>
</dbReference>
<evidence type="ECO:0000259" key="7">
    <source>
        <dbReference type="Pfam" id="PF00082"/>
    </source>
</evidence>
<dbReference type="Proteomes" id="UP000060132">
    <property type="component" value="Chromosome"/>
</dbReference>
<reference evidence="8 9" key="1">
    <citation type="journal article" date="2015" name="PLoS Negl. Trop. Dis.">
        <title>Haemophilus ducreyi Cutaneous Ulcer Strains Are Nearly Identical to Class I Genital Ulcer Strains.</title>
        <authorList>
            <person name="Gangaiah D."/>
            <person name="Webb K.M."/>
            <person name="Humphreys T.L."/>
            <person name="Fortney K.R."/>
            <person name="Toh E."/>
            <person name="Tai A."/>
            <person name="Katz S.S."/>
            <person name="Pillay A."/>
            <person name="Chen C.Y."/>
            <person name="Roberts S.A."/>
            <person name="Munson R.S.Jr."/>
            <person name="Spinola S.M."/>
        </authorList>
    </citation>
    <scope>NUCLEOTIDE SEQUENCE [LARGE SCALE GENOMIC DNA]</scope>
    <source>
        <strain evidence="9">CLU2</strain>
    </source>
</reference>
<evidence type="ECO:0000256" key="1">
    <source>
        <dbReference type="ARBA" id="ARBA00011073"/>
    </source>
</evidence>
<dbReference type="PANTHER" id="PTHR43399">
    <property type="entry name" value="SUBTILISIN-RELATED"/>
    <property type="match status" value="1"/>
</dbReference>
<feature type="active site" description="Charge relay system" evidence="6">
    <location>
        <position position="77"/>
    </location>
</feature>
<dbReference type="Pfam" id="PF00082">
    <property type="entry name" value="Peptidase_S8"/>
    <property type="match status" value="1"/>
</dbReference>
<organism evidence="8 9">
    <name type="scientific">Haemophilus ducreyi</name>
    <dbReference type="NCBI Taxonomy" id="730"/>
    <lineage>
        <taxon>Bacteria</taxon>
        <taxon>Pseudomonadati</taxon>
        <taxon>Pseudomonadota</taxon>
        <taxon>Gammaproteobacteria</taxon>
        <taxon>Pasteurellales</taxon>
        <taxon>Pasteurellaceae</taxon>
        <taxon>Haemophilus</taxon>
    </lineage>
</organism>
<comment type="similarity">
    <text evidence="1 6">Belongs to the peptidase S8 family.</text>
</comment>
<dbReference type="InterPro" id="IPR051048">
    <property type="entry name" value="Peptidase_S8/S53_subtilisin"/>
</dbReference>
<dbReference type="GO" id="GO:0004252">
    <property type="term" value="F:serine-type endopeptidase activity"/>
    <property type="evidence" value="ECO:0007669"/>
    <property type="project" value="UniProtKB-UniRule"/>
</dbReference>
<keyword evidence="5 6" id="KW-0720">Serine protease</keyword>
<dbReference type="RefSeq" id="WP_010945009.1">
    <property type="nucleotide sequence ID" value="NZ_CP011218.1"/>
</dbReference>
<dbReference type="SUPFAM" id="SSF52743">
    <property type="entry name" value="Subtilisin-like"/>
    <property type="match status" value="1"/>
</dbReference>
<protein>
    <recommendedName>
        <fullName evidence="7">Peptidase S8/S53 domain-containing protein</fullName>
    </recommendedName>
</protein>
<name>A0AAC8UCS0_HAEDC</name>
<evidence type="ECO:0000256" key="5">
    <source>
        <dbReference type="ARBA" id="ARBA00022825"/>
    </source>
</evidence>
<feature type="active site" description="Charge relay system" evidence="6">
    <location>
        <position position="113"/>
    </location>
</feature>
<evidence type="ECO:0000256" key="6">
    <source>
        <dbReference type="PROSITE-ProRule" id="PRU01240"/>
    </source>
</evidence>
<evidence type="ECO:0000313" key="9">
    <source>
        <dbReference type="Proteomes" id="UP000060132"/>
    </source>
</evidence>
<gene>
    <name evidence="8" type="ORF">RZ57_04370</name>
</gene>
<dbReference type="Gene3D" id="3.40.50.200">
    <property type="entry name" value="Peptidase S8/S53 domain"/>
    <property type="match status" value="1"/>
</dbReference>
<dbReference type="InterPro" id="IPR000209">
    <property type="entry name" value="Peptidase_S8/S53_dom"/>
</dbReference>
<evidence type="ECO:0000256" key="2">
    <source>
        <dbReference type="ARBA" id="ARBA00022670"/>
    </source>
</evidence>
<dbReference type="InterPro" id="IPR034061">
    <property type="entry name" value="Peptidases_S8_Autotransporter"/>
</dbReference>
<dbReference type="NCBIfam" id="TIGR02601">
    <property type="entry name" value="autotrns_rpt"/>
    <property type="match status" value="1"/>
</dbReference>
<keyword evidence="4 6" id="KW-0378">Hydrolase</keyword>
<dbReference type="GO" id="GO:0006508">
    <property type="term" value="P:proteolysis"/>
    <property type="evidence" value="ECO:0007669"/>
    <property type="project" value="UniProtKB-KW"/>
</dbReference>
<dbReference type="EMBL" id="CP011219">
    <property type="protein sequence ID" value="AKO32405.1"/>
    <property type="molecule type" value="Genomic_DNA"/>
</dbReference>
<dbReference type="AlphaFoldDB" id="A0AAC8UCS0"/>
<dbReference type="Pfam" id="PF12951">
    <property type="entry name" value="PATR"/>
    <property type="match status" value="1"/>
</dbReference>
<dbReference type="InterPro" id="IPR013425">
    <property type="entry name" value="Autotrns_rpt"/>
</dbReference>
<feature type="active site" description="Charge relay system" evidence="6">
    <location>
        <position position="287"/>
    </location>
</feature>
<keyword evidence="2 6" id="KW-0645">Protease</keyword>
<accession>A0AAC8UCS0</accession>
<feature type="domain" description="Peptidase S8/S53" evidence="7">
    <location>
        <begin position="68"/>
        <end position="334"/>
    </location>
</feature>
<evidence type="ECO:0000256" key="4">
    <source>
        <dbReference type="ARBA" id="ARBA00022801"/>
    </source>
</evidence>
<dbReference type="PROSITE" id="PS00136">
    <property type="entry name" value="SUBTILASE_ASP"/>
    <property type="match status" value="1"/>
</dbReference>
<dbReference type="PROSITE" id="PS51892">
    <property type="entry name" value="SUBTILASE"/>
    <property type="match status" value="1"/>
</dbReference>
<evidence type="ECO:0000256" key="3">
    <source>
        <dbReference type="ARBA" id="ARBA00022729"/>
    </source>
</evidence>
<dbReference type="PRINTS" id="PR00723">
    <property type="entry name" value="SUBTILISIN"/>
</dbReference>
<keyword evidence="3" id="KW-0732">Signal</keyword>
<sequence>MKENEFILLKFTQMKRQYKIITLATTTALISACGGSSGGDDVTHSQNIARGYSRYKAASVQDKERAQGQGVYVGLVDTGIDLNSKGLANRKHNISKYVIKDNTKEISRDDHGHGTLMVELILETAPSASINSAINSGKDGVYSISGLTNLLRANQVGVKVDIVNNSYGVDVKSNEPSEVYGTAPDYTKIRNHDEIKLFKEFIDRGALVIISTGNEDKLLAQRLAAAPLVDSELKDSFIAVTSLNRQTDQKDRNACGELAKDWCLTAPENFIGAYGLNNNKMLVPGTSAATAYVSGLAAKIKSRYDWFTGKDLAQTLFTTTHNKGRKSNDKVWGRGLINENSAMNGYGSFEKDVILNVEGKKDIYYFDNDISGKGSLTKSGSKVLVMNGNNTYRGSTLVEKGELVANGNSNSYHIVSKGAKLTIGDSAESIWLDAVQNKGELFVEDANLTVRRDFDSQNGTVNQAIGTQIQITGSANLKDSSWVLTGVKDGYVTKEGEKEVLLTANGGITNHSNFKFSYKNGIYSDLVSQTESFDGDTLSVITKRDSLDKVVHNRHNFTGKDNTVDSLDGLLDRLDVAKLPTNITFHYKKTSKASPLMGLGIANALLYSKNLNQTVFGMNTATAQHAQLHLVNEKVLRSEKAIDHALSAEQSGAIWMDTGFGKTTAKALSSVNGESQDNSQTVGLAKSFSNRQHRLAVQLSRVDYGWTESYQGLKKALNTHGYGFEAAYAYAPTLNSYWVSGLVGFDRLKATSTYGADAGGQLVVGSAVGK</sequence>
<dbReference type="InterPro" id="IPR036852">
    <property type="entry name" value="Peptidase_S8/S53_dom_sf"/>
</dbReference>